<reference evidence="5 6" key="1">
    <citation type="submission" date="2020-04" db="EMBL/GenBank/DDBJ databases">
        <authorList>
            <person name="Klaysubun C."/>
            <person name="Duangmal K."/>
            <person name="Lipun K."/>
        </authorList>
    </citation>
    <scope>NUCLEOTIDE SEQUENCE [LARGE SCALE GENOMIC DNA]</scope>
    <source>
        <strain evidence="5 6">DSM 45300</strain>
    </source>
</reference>
<keyword evidence="6" id="KW-1185">Reference proteome</keyword>
<evidence type="ECO:0000256" key="2">
    <source>
        <dbReference type="ARBA" id="ARBA00009194"/>
    </source>
</evidence>
<dbReference type="InterPro" id="IPR029046">
    <property type="entry name" value="LolA/LolB/LppX"/>
</dbReference>
<sequence length="231" mass="22801">MRSSRLLTTVAAVALLLPGCSGAPGGPAGELPAATDLLSRSAAAMARLTSVGMDVLVDPGLTNVPVRGATGSLTASGDAVGSATVTEGDAPVELEFVVVGGSIYLKGPTGGFSPPIPVSLAAAFYDPTAALDPRRGLARLLATATPGGAPAREIADGIDSYRVPAAFGPDTVATLAPGVRGTVNGVLWIDVATSRLVKAELQVPGGPGGATGPVTVRLRDFDAPVTVTAPV</sequence>
<dbReference type="CDD" id="cd16334">
    <property type="entry name" value="LppX-like"/>
    <property type="match status" value="1"/>
</dbReference>
<proteinExistence type="inferred from homology"/>
<keyword evidence="5" id="KW-0449">Lipoprotein</keyword>
<dbReference type="Pfam" id="PF07161">
    <property type="entry name" value="LppX_LprAFG"/>
    <property type="match status" value="1"/>
</dbReference>
<evidence type="ECO:0000256" key="3">
    <source>
        <dbReference type="ARBA" id="ARBA00022475"/>
    </source>
</evidence>
<dbReference type="InterPro" id="IPR009830">
    <property type="entry name" value="LppX/LprAFG"/>
</dbReference>
<evidence type="ECO:0000256" key="4">
    <source>
        <dbReference type="SAM" id="SignalP"/>
    </source>
</evidence>
<dbReference type="EMBL" id="JAAXKZ010000018">
    <property type="protein sequence ID" value="NMH91474.1"/>
    <property type="molecule type" value="Genomic_DNA"/>
</dbReference>
<protein>
    <submittedName>
        <fullName evidence="5">LppX_LprAFG lipoprotein</fullName>
    </submittedName>
</protein>
<keyword evidence="4" id="KW-0732">Signal</keyword>
<dbReference type="Proteomes" id="UP000586918">
    <property type="component" value="Unassembled WGS sequence"/>
</dbReference>
<organism evidence="5 6">
    <name type="scientific">Pseudonocardia bannensis</name>
    <dbReference type="NCBI Taxonomy" id="630973"/>
    <lineage>
        <taxon>Bacteria</taxon>
        <taxon>Bacillati</taxon>
        <taxon>Actinomycetota</taxon>
        <taxon>Actinomycetes</taxon>
        <taxon>Pseudonocardiales</taxon>
        <taxon>Pseudonocardiaceae</taxon>
        <taxon>Pseudonocardia</taxon>
    </lineage>
</organism>
<dbReference type="Gene3D" id="2.50.20.20">
    <property type="match status" value="1"/>
</dbReference>
<dbReference type="RefSeq" id="WP_169411542.1">
    <property type="nucleotide sequence ID" value="NZ_JAAXKZ010000018.1"/>
</dbReference>
<comment type="subcellular location">
    <subcellularLocation>
        <location evidence="1">Cell envelope</location>
    </subcellularLocation>
</comment>
<gene>
    <name evidence="5" type="ORF">HF519_07715</name>
</gene>
<dbReference type="AlphaFoldDB" id="A0A848DFY9"/>
<dbReference type="SUPFAM" id="SSF89392">
    <property type="entry name" value="Prokaryotic lipoproteins and lipoprotein localization factors"/>
    <property type="match status" value="1"/>
</dbReference>
<evidence type="ECO:0000313" key="6">
    <source>
        <dbReference type="Proteomes" id="UP000586918"/>
    </source>
</evidence>
<accession>A0A848DFY9</accession>
<feature type="signal peptide" evidence="4">
    <location>
        <begin position="1"/>
        <end position="23"/>
    </location>
</feature>
<comment type="caution">
    <text evidence="5">The sequence shown here is derived from an EMBL/GenBank/DDBJ whole genome shotgun (WGS) entry which is preliminary data.</text>
</comment>
<dbReference type="GO" id="GO:0030313">
    <property type="term" value="C:cell envelope"/>
    <property type="evidence" value="ECO:0007669"/>
    <property type="project" value="UniProtKB-SubCell"/>
</dbReference>
<evidence type="ECO:0000256" key="1">
    <source>
        <dbReference type="ARBA" id="ARBA00004196"/>
    </source>
</evidence>
<comment type="similarity">
    <text evidence="2">Belongs to the LppX/LprAFG lipoprotein family.</text>
</comment>
<feature type="chain" id="PRO_5032761814" evidence="4">
    <location>
        <begin position="24"/>
        <end position="231"/>
    </location>
</feature>
<evidence type="ECO:0000313" key="5">
    <source>
        <dbReference type="EMBL" id="NMH91474.1"/>
    </source>
</evidence>
<name>A0A848DFY9_9PSEU</name>
<keyword evidence="3" id="KW-0472">Membrane</keyword>
<keyword evidence="3" id="KW-1003">Cell membrane</keyword>